<comment type="caution">
    <text evidence="3">The sequence shown here is derived from an EMBL/GenBank/DDBJ whole genome shotgun (WGS) entry which is preliminary data.</text>
</comment>
<evidence type="ECO:0000256" key="2">
    <source>
        <dbReference type="SAM" id="Phobius"/>
    </source>
</evidence>
<gene>
    <name evidence="3" type="ORF">V5799_033589</name>
</gene>
<evidence type="ECO:0000313" key="3">
    <source>
        <dbReference type="EMBL" id="KAK8763804.1"/>
    </source>
</evidence>
<reference evidence="3 4" key="1">
    <citation type="journal article" date="2023" name="Arcadia Sci">
        <title>De novo assembly of a long-read Amblyomma americanum tick genome.</title>
        <authorList>
            <person name="Chou S."/>
            <person name="Poskanzer K.E."/>
            <person name="Rollins M."/>
            <person name="Thuy-Boun P.S."/>
        </authorList>
    </citation>
    <scope>NUCLEOTIDE SEQUENCE [LARGE SCALE GENOMIC DNA]</scope>
    <source>
        <strain evidence="3">F_SG_1</strain>
        <tissue evidence="3">Salivary glands</tissue>
    </source>
</reference>
<sequence>MGPNAAAVAAGRHKRDSDTLREILIEHVNNVDEPQAALSLFIGFLILGAIVIVVLIFLGCLLLLRFSESRSAKYHRLCSQESLGSLRRSRIDNTGPSQVFTYVDLSNADGGCLNHRSDCEHAQAPRFSTIFTTVSNAGAKNTESRREPKRRRSSGARASRLLAMGLPSLISAADTPSLRRVRSQEDSINSSDADSVAAAERMAEPPKKRVCVQQVTGMPTQRSGSVNTAEGLETYGERYTELESGAPQMEVKVRDRLVKRLPHGTGTGQEWSPFGSGLAQRADETASGSTTATQNRYYPEGTSNHGYESSLRPHRQPGSWSEMISPLFSPDGTATGPPLFPNQPKPIALSDNATEDRARLRPERMELSGHGRFYEKHVPVEDSNAGATSEVKPCLSSGTNSGTAIIPYEDSLQRPISAVKRTSDNEIRIRNGVPAPSSNSERFHNMLENEASDVKQDLMSSQKPDEKSASPVTPVKIKANLTLQRVTSHVPSTVGSPEQSEPKELSVQLPEMIAYFDKPHMAKSFKATIDAGSASNVATKVSSPDAQWMTPPVAEDSGSPSSSDRKTQSRKLKLPQPPIERRGELQTVPPPSEMSALVSRSPPSARKEPDARGSTQSHSLDDVSHQRAPLSHTFSESDVRSGDVDKRKVFATSSALAPRSGSSLVASDSQPSRETMLAVNTKQVEPRSTYGLPGSRHSPSDDVAKAPDKNGQPLSIPAEDAACENNVSTGSPSAKVAAEHVGKAPRNLQSPKGSTPPVGPAHADVSPLQADPIALKAEITVDGAWPIATAGSNHIQPFNLNEAIVEGPTLTEVAKRDHGSSIARTHSSAVECAPDKKILDKENPQPLEPEFNEGESKLTPVTRKTEQNPEHAQGQQLVAEPVDRATIEPRSEDTHFLVRHSSQGSSSGAELTEQPTLPPNHTTGQTSSKSLTNASVDGHQVAATSPVHQTELVSLSPSSSHTDGTIARLKPSEIQASGASRALATSGEMGLEVTPSGVSADSRELATLAAYQATLVSPTSSQSGGAVDLRDQSRSSALQSAESSRGLAVSDTRAVTSTIHDVTAGQKISSSEQSAQDTTVATREDRPGPSRVEDMNSLPLKERTDSNDVFFGAASPVASQGSKDLISFNPEQTNIQQKESAPDVPTGAEGRNKRSPPQNSSSNEDSSK</sequence>
<feature type="compositionally biased region" description="Basic and acidic residues" evidence="1">
    <location>
        <begin position="698"/>
        <end position="708"/>
    </location>
</feature>
<keyword evidence="2" id="KW-0472">Membrane</keyword>
<feature type="compositionally biased region" description="Polar residues" evidence="1">
    <location>
        <begin position="1053"/>
        <end position="1081"/>
    </location>
</feature>
<evidence type="ECO:0000256" key="1">
    <source>
        <dbReference type="SAM" id="MobiDB-lite"/>
    </source>
</evidence>
<accession>A0AAQ4DMW4</accession>
<dbReference type="Proteomes" id="UP001321473">
    <property type="component" value="Unassembled WGS sequence"/>
</dbReference>
<dbReference type="EMBL" id="JARKHS020028975">
    <property type="protein sequence ID" value="KAK8763804.1"/>
    <property type="molecule type" value="Genomic_DNA"/>
</dbReference>
<feature type="region of interest" description="Disordered" evidence="1">
    <location>
        <begin position="137"/>
        <end position="158"/>
    </location>
</feature>
<name>A0AAQ4DMW4_AMBAM</name>
<feature type="compositionally biased region" description="Basic and acidic residues" evidence="1">
    <location>
        <begin position="833"/>
        <end position="843"/>
    </location>
</feature>
<dbReference type="AlphaFoldDB" id="A0AAQ4DMW4"/>
<feature type="compositionally biased region" description="Polar residues" evidence="1">
    <location>
        <begin position="286"/>
        <end position="307"/>
    </location>
</feature>
<evidence type="ECO:0000313" key="4">
    <source>
        <dbReference type="Proteomes" id="UP001321473"/>
    </source>
</evidence>
<feature type="compositionally biased region" description="Basic and acidic residues" evidence="1">
    <location>
        <begin position="881"/>
        <end position="896"/>
    </location>
</feature>
<feature type="compositionally biased region" description="Polar residues" evidence="1">
    <location>
        <begin position="1015"/>
        <end position="1024"/>
    </location>
</feature>
<feature type="compositionally biased region" description="Polar residues" evidence="1">
    <location>
        <begin position="651"/>
        <end position="683"/>
    </location>
</feature>
<feature type="transmembrane region" description="Helical" evidence="2">
    <location>
        <begin position="40"/>
        <end position="64"/>
    </location>
</feature>
<feature type="compositionally biased region" description="Low complexity" evidence="1">
    <location>
        <begin position="1034"/>
        <end position="1045"/>
    </location>
</feature>
<keyword evidence="4" id="KW-1185">Reference proteome</keyword>
<protein>
    <submittedName>
        <fullName evidence="3">Uncharacterized protein</fullName>
    </submittedName>
</protein>
<keyword evidence="2" id="KW-0812">Transmembrane</keyword>
<feature type="compositionally biased region" description="Polar residues" evidence="1">
    <location>
        <begin position="1129"/>
        <end position="1139"/>
    </location>
</feature>
<feature type="compositionally biased region" description="Polar residues" evidence="1">
    <location>
        <begin position="942"/>
        <end position="963"/>
    </location>
</feature>
<feature type="compositionally biased region" description="Basic and acidic residues" evidence="1">
    <location>
        <begin position="635"/>
        <end position="648"/>
    </location>
</feature>
<feature type="region of interest" description="Disordered" evidence="1">
    <location>
        <begin position="261"/>
        <end position="353"/>
    </location>
</feature>
<feature type="compositionally biased region" description="Polar residues" evidence="1">
    <location>
        <begin position="900"/>
        <end position="935"/>
    </location>
</feature>
<feature type="region of interest" description="Disordered" evidence="1">
    <location>
        <begin position="815"/>
        <end position="999"/>
    </location>
</feature>
<feature type="compositionally biased region" description="Basic and acidic residues" evidence="1">
    <location>
        <begin position="1082"/>
        <end position="1106"/>
    </location>
</feature>
<feature type="region of interest" description="Disordered" evidence="1">
    <location>
        <begin position="1015"/>
        <end position="1168"/>
    </location>
</feature>
<proteinExistence type="predicted"/>
<feature type="region of interest" description="Disordered" evidence="1">
    <location>
        <begin position="540"/>
        <end position="769"/>
    </location>
</feature>
<keyword evidence="2" id="KW-1133">Transmembrane helix</keyword>
<feature type="compositionally biased region" description="Polar residues" evidence="1">
    <location>
        <begin position="1155"/>
        <end position="1168"/>
    </location>
</feature>
<organism evidence="3 4">
    <name type="scientific">Amblyomma americanum</name>
    <name type="common">Lone star tick</name>
    <dbReference type="NCBI Taxonomy" id="6943"/>
    <lineage>
        <taxon>Eukaryota</taxon>
        <taxon>Metazoa</taxon>
        <taxon>Ecdysozoa</taxon>
        <taxon>Arthropoda</taxon>
        <taxon>Chelicerata</taxon>
        <taxon>Arachnida</taxon>
        <taxon>Acari</taxon>
        <taxon>Parasitiformes</taxon>
        <taxon>Ixodida</taxon>
        <taxon>Ixodoidea</taxon>
        <taxon>Ixodidae</taxon>
        <taxon>Amblyomminae</taxon>
        <taxon>Amblyomma</taxon>
    </lineage>
</organism>